<reference evidence="2" key="1">
    <citation type="submission" date="2019-12" db="EMBL/GenBank/DDBJ databases">
        <title>Genome sequencing and annotation of Brassica cretica.</title>
        <authorList>
            <person name="Studholme D.J."/>
            <person name="Sarris P.F."/>
        </authorList>
    </citation>
    <scope>NUCLEOTIDE SEQUENCE</scope>
    <source>
        <strain evidence="2">PFS-102/07</strain>
        <tissue evidence="2">Leaf</tissue>
    </source>
</reference>
<name>A0A8S9HW73_BRACR</name>
<protein>
    <submittedName>
        <fullName evidence="2">Uncharacterized protein</fullName>
    </submittedName>
</protein>
<evidence type="ECO:0000256" key="1">
    <source>
        <dbReference type="SAM" id="MobiDB-lite"/>
    </source>
</evidence>
<evidence type="ECO:0000313" key="2">
    <source>
        <dbReference type="EMBL" id="KAF2561690.1"/>
    </source>
</evidence>
<proteinExistence type="predicted"/>
<comment type="caution">
    <text evidence="2">The sequence shown here is derived from an EMBL/GenBank/DDBJ whole genome shotgun (WGS) entry which is preliminary data.</text>
</comment>
<dbReference type="AlphaFoldDB" id="A0A8S9HW73"/>
<gene>
    <name evidence="2" type="ORF">F2Q70_00017598</name>
</gene>
<sequence>MTAKIRAASRCHVQNKDFANSLKDSTWSRVVQLLKDFLSPRSSPNLKNWGATVGTGSHTKSIPPKESGNQSALTRIGLKQARAIS</sequence>
<organism evidence="2">
    <name type="scientific">Brassica cretica</name>
    <name type="common">Mustard</name>
    <dbReference type="NCBI Taxonomy" id="69181"/>
    <lineage>
        <taxon>Eukaryota</taxon>
        <taxon>Viridiplantae</taxon>
        <taxon>Streptophyta</taxon>
        <taxon>Embryophyta</taxon>
        <taxon>Tracheophyta</taxon>
        <taxon>Spermatophyta</taxon>
        <taxon>Magnoliopsida</taxon>
        <taxon>eudicotyledons</taxon>
        <taxon>Gunneridae</taxon>
        <taxon>Pentapetalae</taxon>
        <taxon>rosids</taxon>
        <taxon>malvids</taxon>
        <taxon>Brassicales</taxon>
        <taxon>Brassicaceae</taxon>
        <taxon>Brassiceae</taxon>
        <taxon>Brassica</taxon>
    </lineage>
</organism>
<dbReference type="EMBL" id="QGKY02001250">
    <property type="protein sequence ID" value="KAF2561690.1"/>
    <property type="molecule type" value="Genomic_DNA"/>
</dbReference>
<feature type="region of interest" description="Disordered" evidence="1">
    <location>
        <begin position="45"/>
        <end position="85"/>
    </location>
</feature>
<accession>A0A8S9HW73</accession>